<dbReference type="AlphaFoldDB" id="A0A0F9JH79"/>
<dbReference type="EMBL" id="LAZR01010029">
    <property type="protein sequence ID" value="KKM69209.1"/>
    <property type="molecule type" value="Genomic_DNA"/>
</dbReference>
<organism evidence="1">
    <name type="scientific">marine sediment metagenome</name>
    <dbReference type="NCBI Taxonomy" id="412755"/>
    <lineage>
        <taxon>unclassified sequences</taxon>
        <taxon>metagenomes</taxon>
        <taxon>ecological metagenomes</taxon>
    </lineage>
</organism>
<gene>
    <name evidence="1" type="ORF">LCGC14_1453180</name>
</gene>
<name>A0A0F9JH79_9ZZZZ</name>
<comment type="caution">
    <text evidence="1">The sequence shown here is derived from an EMBL/GenBank/DDBJ whole genome shotgun (WGS) entry which is preliminary data.</text>
</comment>
<accession>A0A0F9JH79</accession>
<sequence length="69" mass="8026">MVTYEGKRYYTKKEAAKKLGLSIRGFSNRQYAAKVKHVKAEFGRLTINLYTKDDIQKMLALAAWREKAK</sequence>
<evidence type="ECO:0000313" key="1">
    <source>
        <dbReference type="EMBL" id="KKM69209.1"/>
    </source>
</evidence>
<proteinExistence type="predicted"/>
<reference evidence="1" key="1">
    <citation type="journal article" date="2015" name="Nature">
        <title>Complex archaea that bridge the gap between prokaryotes and eukaryotes.</title>
        <authorList>
            <person name="Spang A."/>
            <person name="Saw J.H."/>
            <person name="Jorgensen S.L."/>
            <person name="Zaremba-Niedzwiedzka K."/>
            <person name="Martijn J."/>
            <person name="Lind A.E."/>
            <person name="van Eijk R."/>
            <person name="Schleper C."/>
            <person name="Guy L."/>
            <person name="Ettema T.J."/>
        </authorList>
    </citation>
    <scope>NUCLEOTIDE SEQUENCE</scope>
</reference>
<protein>
    <submittedName>
        <fullName evidence="1">Uncharacterized protein</fullName>
    </submittedName>
</protein>